<evidence type="ECO:0000256" key="4">
    <source>
        <dbReference type="ARBA" id="ARBA00022475"/>
    </source>
</evidence>
<evidence type="ECO:0000256" key="2">
    <source>
        <dbReference type="ARBA" id="ARBA00014213"/>
    </source>
</evidence>
<organism evidence="10 11">
    <name type="scientific">Leeia speluncae</name>
    <dbReference type="NCBI Taxonomy" id="2884804"/>
    <lineage>
        <taxon>Bacteria</taxon>
        <taxon>Pseudomonadati</taxon>
        <taxon>Pseudomonadota</taxon>
        <taxon>Betaproteobacteria</taxon>
        <taxon>Neisseriales</taxon>
        <taxon>Leeiaceae</taxon>
        <taxon>Leeia</taxon>
    </lineage>
</organism>
<keyword evidence="4" id="KW-1003">Cell membrane</keyword>
<dbReference type="InterPro" id="IPR005495">
    <property type="entry name" value="LptG/LptF_permease"/>
</dbReference>
<comment type="caution">
    <text evidence="10">The sequence shown here is derived from an EMBL/GenBank/DDBJ whole genome shotgun (WGS) entry which is preliminary data.</text>
</comment>
<feature type="transmembrane region" description="Helical" evidence="9">
    <location>
        <begin position="264"/>
        <end position="285"/>
    </location>
</feature>
<evidence type="ECO:0000256" key="7">
    <source>
        <dbReference type="ARBA" id="ARBA00022989"/>
    </source>
</evidence>
<evidence type="ECO:0000256" key="1">
    <source>
        <dbReference type="ARBA" id="ARBA00004429"/>
    </source>
</evidence>
<keyword evidence="5" id="KW-0997">Cell inner membrane</keyword>
<accession>A0ABS8D744</accession>
<evidence type="ECO:0000313" key="10">
    <source>
        <dbReference type="EMBL" id="MCB6184019.1"/>
    </source>
</evidence>
<dbReference type="Proteomes" id="UP001165395">
    <property type="component" value="Unassembled WGS sequence"/>
</dbReference>
<dbReference type="InterPro" id="IPR030922">
    <property type="entry name" value="LptF"/>
</dbReference>
<dbReference type="NCBIfam" id="TIGR04407">
    <property type="entry name" value="LptF_YjgP"/>
    <property type="match status" value="1"/>
</dbReference>
<evidence type="ECO:0000256" key="8">
    <source>
        <dbReference type="ARBA" id="ARBA00023136"/>
    </source>
</evidence>
<evidence type="ECO:0000256" key="3">
    <source>
        <dbReference type="ARBA" id="ARBA00022448"/>
    </source>
</evidence>
<sequence length="365" mass="40745">MLQRRILLRELTMNALGVLLVLLSIVLTIQFVRLFGQAAVGKLALDAVLTTIAFQLLQALPVFLSITLFISVLMSFMRAWRDHEMHVWFAAGVSPLSWFRPVLWFLVPMIVVITALSFWMTPWAMRLSEKFEAQLQLRDDLGLATPGVFKVARGGDVVYFIENLVGLGNKASRVFVDSQQEGSRGVMVSAYASQTTEKNGDKFLSLDKGQRYEEINGLEYRLISFDRYSVRIKAKEALDPPAAMRAIPTKQLYQSNNISDKAELHWRIGVPISALVLALLAIPLASFNPRSGRGWNLVIALLVYLVYVNSLTIGQALMVKGKLSVALGLWPIHGVAILILIWLMAKMYGGLPAFISHLTQKEESV</sequence>
<dbReference type="EMBL" id="JAJBZT010000005">
    <property type="protein sequence ID" value="MCB6184019.1"/>
    <property type="molecule type" value="Genomic_DNA"/>
</dbReference>
<evidence type="ECO:0000256" key="6">
    <source>
        <dbReference type="ARBA" id="ARBA00022692"/>
    </source>
</evidence>
<keyword evidence="11" id="KW-1185">Reference proteome</keyword>
<proteinExistence type="predicted"/>
<evidence type="ECO:0000313" key="11">
    <source>
        <dbReference type="Proteomes" id="UP001165395"/>
    </source>
</evidence>
<evidence type="ECO:0000256" key="9">
    <source>
        <dbReference type="SAM" id="Phobius"/>
    </source>
</evidence>
<gene>
    <name evidence="10" type="primary">lptF</name>
    <name evidence="10" type="ORF">LIN78_10730</name>
</gene>
<feature type="transmembrane region" description="Helical" evidence="9">
    <location>
        <begin position="323"/>
        <end position="345"/>
    </location>
</feature>
<evidence type="ECO:0000256" key="5">
    <source>
        <dbReference type="ARBA" id="ARBA00022519"/>
    </source>
</evidence>
<dbReference type="Pfam" id="PF03739">
    <property type="entry name" value="LptF_LptG"/>
    <property type="match status" value="1"/>
</dbReference>
<protein>
    <recommendedName>
        <fullName evidence="2">Lipopolysaccharide export system permease protein LptF</fullName>
    </recommendedName>
</protein>
<comment type="subcellular location">
    <subcellularLocation>
        <location evidence="1">Cell inner membrane</location>
        <topology evidence="1">Multi-pass membrane protein</topology>
    </subcellularLocation>
</comment>
<feature type="transmembrane region" description="Helical" evidence="9">
    <location>
        <begin position="297"/>
        <end position="317"/>
    </location>
</feature>
<dbReference type="PANTHER" id="PTHR33529">
    <property type="entry name" value="SLR0882 PROTEIN-RELATED"/>
    <property type="match status" value="1"/>
</dbReference>
<feature type="transmembrane region" description="Helical" evidence="9">
    <location>
        <begin position="98"/>
        <end position="120"/>
    </location>
</feature>
<reference evidence="10" key="1">
    <citation type="submission" date="2021-10" db="EMBL/GenBank/DDBJ databases">
        <title>The complete genome sequence of Leeia sp. TBRC 13508.</title>
        <authorList>
            <person name="Charoenyingcharoen P."/>
            <person name="Yukphan P."/>
        </authorList>
    </citation>
    <scope>NUCLEOTIDE SEQUENCE</scope>
    <source>
        <strain evidence="10">TBRC 13508</strain>
    </source>
</reference>
<feature type="transmembrane region" description="Helical" evidence="9">
    <location>
        <begin position="52"/>
        <end position="77"/>
    </location>
</feature>
<dbReference type="PANTHER" id="PTHR33529:SF7">
    <property type="entry name" value="LIPOPOLYSACCHARIDE EXPORT SYSTEM PERMEASE PROTEIN LPTF"/>
    <property type="match status" value="1"/>
</dbReference>
<keyword evidence="6 9" id="KW-0812">Transmembrane</keyword>
<keyword evidence="7 9" id="KW-1133">Transmembrane helix</keyword>
<feature type="transmembrane region" description="Helical" evidence="9">
    <location>
        <begin position="12"/>
        <end position="32"/>
    </location>
</feature>
<dbReference type="RefSeq" id="WP_227180797.1">
    <property type="nucleotide sequence ID" value="NZ_JAJBZT010000005.1"/>
</dbReference>
<keyword evidence="3" id="KW-0813">Transport</keyword>
<keyword evidence="8 9" id="KW-0472">Membrane</keyword>
<name>A0ABS8D744_9NEIS</name>